<dbReference type="AlphaFoldDB" id="A0A1X2IEM5"/>
<keyword evidence="2" id="KW-1185">Reference proteome</keyword>
<sequence length="78" mass="8715">MPLDKLTAHKEPEKVRKKPKLKSFVLPHTTNSVVVPPMPNLDCQVLFHQFLCALIKGGLLGVFQTGSSMYCIFCLILC</sequence>
<protein>
    <submittedName>
        <fullName evidence="1">Uncharacterized protein</fullName>
    </submittedName>
</protein>
<reference evidence="1 2" key="1">
    <citation type="submission" date="2016-07" db="EMBL/GenBank/DDBJ databases">
        <title>Pervasive Adenine N6-methylation of Active Genes in Fungi.</title>
        <authorList>
            <consortium name="DOE Joint Genome Institute"/>
            <person name="Mondo S.J."/>
            <person name="Dannebaum R.O."/>
            <person name="Kuo R.C."/>
            <person name="Labutti K."/>
            <person name="Haridas S."/>
            <person name="Kuo A."/>
            <person name="Salamov A."/>
            <person name="Ahrendt S.R."/>
            <person name="Lipzen A."/>
            <person name="Sullivan W."/>
            <person name="Andreopoulos W.B."/>
            <person name="Clum A."/>
            <person name="Lindquist E."/>
            <person name="Daum C."/>
            <person name="Ramamoorthy G.K."/>
            <person name="Gryganskyi A."/>
            <person name="Culley D."/>
            <person name="Magnuson J.K."/>
            <person name="James T.Y."/>
            <person name="O'Malley M.A."/>
            <person name="Stajich J.E."/>
            <person name="Spatafora J.W."/>
            <person name="Visel A."/>
            <person name="Grigoriev I.V."/>
        </authorList>
    </citation>
    <scope>NUCLEOTIDE SEQUENCE [LARGE SCALE GENOMIC DNA]</scope>
    <source>
        <strain evidence="1 2">NRRL 1336</strain>
    </source>
</reference>
<proteinExistence type="predicted"/>
<evidence type="ECO:0000313" key="1">
    <source>
        <dbReference type="EMBL" id="ORZ15177.1"/>
    </source>
</evidence>
<evidence type="ECO:0000313" key="2">
    <source>
        <dbReference type="Proteomes" id="UP000193560"/>
    </source>
</evidence>
<dbReference type="EMBL" id="MCGE01000013">
    <property type="protein sequence ID" value="ORZ15177.1"/>
    <property type="molecule type" value="Genomic_DNA"/>
</dbReference>
<organism evidence="1 2">
    <name type="scientific">Absidia repens</name>
    <dbReference type="NCBI Taxonomy" id="90262"/>
    <lineage>
        <taxon>Eukaryota</taxon>
        <taxon>Fungi</taxon>
        <taxon>Fungi incertae sedis</taxon>
        <taxon>Mucoromycota</taxon>
        <taxon>Mucoromycotina</taxon>
        <taxon>Mucoromycetes</taxon>
        <taxon>Mucorales</taxon>
        <taxon>Cunninghamellaceae</taxon>
        <taxon>Absidia</taxon>
    </lineage>
</organism>
<gene>
    <name evidence="1" type="ORF">BCR42DRAFT_416565</name>
</gene>
<accession>A0A1X2IEM5</accession>
<dbReference type="Proteomes" id="UP000193560">
    <property type="component" value="Unassembled WGS sequence"/>
</dbReference>
<name>A0A1X2IEM5_9FUNG</name>
<comment type="caution">
    <text evidence="1">The sequence shown here is derived from an EMBL/GenBank/DDBJ whole genome shotgun (WGS) entry which is preliminary data.</text>
</comment>